<evidence type="ECO:0000313" key="3">
    <source>
        <dbReference type="Proteomes" id="UP000034192"/>
    </source>
</evidence>
<organism evidence="2 3">
    <name type="scientific">Candidatus Woesebacteria bacterium GW2011_GWB1_44_11b</name>
    <dbReference type="NCBI Taxonomy" id="1618580"/>
    <lineage>
        <taxon>Bacteria</taxon>
        <taxon>Candidatus Woeseibacteriota</taxon>
    </lineage>
</organism>
<accession>A0A0G1GBQ9</accession>
<evidence type="ECO:0000313" key="2">
    <source>
        <dbReference type="EMBL" id="KKT32306.1"/>
    </source>
</evidence>
<gene>
    <name evidence="2" type="ORF">UW21_C0027G0008</name>
</gene>
<dbReference type="EMBL" id="LCHL01000027">
    <property type="protein sequence ID" value="KKT32306.1"/>
    <property type="molecule type" value="Genomic_DNA"/>
</dbReference>
<dbReference type="AlphaFoldDB" id="A0A0G1GBQ9"/>
<feature type="compositionally biased region" description="Polar residues" evidence="1">
    <location>
        <begin position="80"/>
        <end position="94"/>
    </location>
</feature>
<feature type="region of interest" description="Disordered" evidence="1">
    <location>
        <begin position="63"/>
        <end position="108"/>
    </location>
</feature>
<reference evidence="2 3" key="1">
    <citation type="journal article" date="2015" name="Nature">
        <title>rRNA introns, odd ribosomes, and small enigmatic genomes across a large radiation of phyla.</title>
        <authorList>
            <person name="Brown C.T."/>
            <person name="Hug L.A."/>
            <person name="Thomas B.C."/>
            <person name="Sharon I."/>
            <person name="Castelle C.J."/>
            <person name="Singh A."/>
            <person name="Wilkins M.J."/>
            <person name="Williams K.H."/>
            <person name="Banfield J.F."/>
        </authorList>
    </citation>
    <scope>NUCLEOTIDE SEQUENCE [LARGE SCALE GENOMIC DNA]</scope>
</reference>
<name>A0A0G1GBQ9_9BACT</name>
<comment type="caution">
    <text evidence="2">The sequence shown here is derived from an EMBL/GenBank/DDBJ whole genome shotgun (WGS) entry which is preliminary data.</text>
</comment>
<proteinExistence type="predicted"/>
<evidence type="ECO:0000256" key="1">
    <source>
        <dbReference type="SAM" id="MobiDB-lite"/>
    </source>
</evidence>
<protein>
    <submittedName>
        <fullName evidence="2">Uncharacterized protein</fullName>
    </submittedName>
</protein>
<sequence length="108" mass="12235">MKFKALGKEACGNLTCFKYEQTSPSIPGTRTFWFDDQKYLLRKEEASYGEFTTRTEYSYDNVNITAPSPTKDVPAGVDTNMPTNYQAPVNNESVPTPDYEIPQEDLGY</sequence>
<dbReference type="Proteomes" id="UP000034192">
    <property type="component" value="Unassembled WGS sequence"/>
</dbReference>